<dbReference type="AlphaFoldDB" id="A0A239KPL6"/>
<gene>
    <name evidence="3" type="ORF">SAMN04488078_106912</name>
</gene>
<dbReference type="GO" id="GO:0016616">
    <property type="term" value="F:oxidoreductase activity, acting on the CH-OH group of donors, NAD or NADP as acceptor"/>
    <property type="evidence" value="ECO:0007669"/>
    <property type="project" value="UniProtKB-ARBA"/>
</dbReference>
<reference evidence="3 4" key="1">
    <citation type="submission" date="2017-06" db="EMBL/GenBank/DDBJ databases">
        <authorList>
            <person name="Kim H.J."/>
            <person name="Triplett B.A."/>
        </authorList>
    </citation>
    <scope>NUCLEOTIDE SEQUENCE [LARGE SCALE GENOMIC DNA]</scope>
    <source>
        <strain evidence="3 4">DSM 11445</strain>
    </source>
</reference>
<feature type="domain" description="Ketoreductase" evidence="2">
    <location>
        <begin position="10"/>
        <end position="188"/>
    </location>
</feature>
<evidence type="ECO:0000313" key="3">
    <source>
        <dbReference type="EMBL" id="SNT20306.1"/>
    </source>
</evidence>
<dbReference type="EMBL" id="FZON01000069">
    <property type="protein sequence ID" value="SNT20306.1"/>
    <property type="molecule type" value="Genomic_DNA"/>
</dbReference>
<dbReference type="InterPro" id="IPR057326">
    <property type="entry name" value="KR_dom"/>
</dbReference>
<proteinExistence type="inferred from homology"/>
<evidence type="ECO:0000313" key="4">
    <source>
        <dbReference type="Proteomes" id="UP000198440"/>
    </source>
</evidence>
<dbReference type="Proteomes" id="UP000198440">
    <property type="component" value="Unassembled WGS sequence"/>
</dbReference>
<dbReference type="RefSeq" id="WP_089280066.1">
    <property type="nucleotide sequence ID" value="NZ_FZON01000069.1"/>
</dbReference>
<organism evidence="3 4">
    <name type="scientific">Antarctobacter heliothermus</name>
    <dbReference type="NCBI Taxonomy" id="74033"/>
    <lineage>
        <taxon>Bacteria</taxon>
        <taxon>Pseudomonadati</taxon>
        <taxon>Pseudomonadota</taxon>
        <taxon>Alphaproteobacteria</taxon>
        <taxon>Rhodobacterales</taxon>
        <taxon>Roseobacteraceae</taxon>
        <taxon>Antarctobacter</taxon>
    </lineage>
</organism>
<sequence length="252" mass="26548">MNLDNLLGGRTAIVTGASRGIGRACALRLSQAGAFVLLHGTDKDRLTALRQVIAQDGGRAQILVGDVTDPATARNAVVVAERDLGPVAVLVNNAGINRRSSTLDMPLEDWHRVLDVNLNGTLHFCRAVLPGMIDRKGGVIVNVSSTTAKTPHKNAAPAYGASKAAVNYLTMHLAQEMAPHGIRVNGVCPGPVETDMSRQWSAEYRERVTAAVPLGRLGQADDIAGTVLFLASDLSSFVTGETVNANGGTYMN</sequence>
<evidence type="ECO:0000256" key="1">
    <source>
        <dbReference type="ARBA" id="ARBA00006484"/>
    </source>
</evidence>
<dbReference type="PRINTS" id="PR00080">
    <property type="entry name" value="SDRFAMILY"/>
</dbReference>
<protein>
    <submittedName>
        <fullName evidence="3">3-oxoacyl-[acyl-carrier protein] reductase</fullName>
    </submittedName>
</protein>
<comment type="similarity">
    <text evidence="1">Belongs to the short-chain dehydrogenases/reductases (SDR) family.</text>
</comment>
<dbReference type="PRINTS" id="PR00081">
    <property type="entry name" value="GDHRDH"/>
</dbReference>
<dbReference type="FunFam" id="3.40.50.720:FF:000084">
    <property type="entry name" value="Short-chain dehydrogenase reductase"/>
    <property type="match status" value="1"/>
</dbReference>
<dbReference type="CDD" id="cd05233">
    <property type="entry name" value="SDR_c"/>
    <property type="match status" value="1"/>
</dbReference>
<dbReference type="PANTHER" id="PTHR42760">
    <property type="entry name" value="SHORT-CHAIN DEHYDROGENASES/REDUCTASES FAMILY MEMBER"/>
    <property type="match status" value="1"/>
</dbReference>
<accession>A0A239KPL6</accession>
<dbReference type="SMART" id="SM00822">
    <property type="entry name" value="PKS_KR"/>
    <property type="match status" value="1"/>
</dbReference>
<dbReference type="Gene3D" id="3.40.50.720">
    <property type="entry name" value="NAD(P)-binding Rossmann-like Domain"/>
    <property type="match status" value="1"/>
</dbReference>
<evidence type="ECO:0000259" key="2">
    <source>
        <dbReference type="SMART" id="SM00822"/>
    </source>
</evidence>
<name>A0A239KPL6_9RHOB</name>
<dbReference type="InterPro" id="IPR002347">
    <property type="entry name" value="SDR_fam"/>
</dbReference>
<dbReference type="SUPFAM" id="SSF51735">
    <property type="entry name" value="NAD(P)-binding Rossmann-fold domains"/>
    <property type="match status" value="1"/>
</dbReference>
<dbReference type="InterPro" id="IPR036291">
    <property type="entry name" value="NAD(P)-bd_dom_sf"/>
</dbReference>
<dbReference type="OrthoDB" id="9805986at2"/>
<dbReference type="NCBIfam" id="NF005559">
    <property type="entry name" value="PRK07231.1"/>
    <property type="match status" value="1"/>
</dbReference>
<dbReference type="Pfam" id="PF13561">
    <property type="entry name" value="adh_short_C2"/>
    <property type="match status" value="1"/>
</dbReference>